<dbReference type="InterPro" id="IPR050276">
    <property type="entry name" value="MshD_Acetyltransferase"/>
</dbReference>
<keyword evidence="1" id="KW-0963">Cytoplasm</keyword>
<reference evidence="3 4" key="1">
    <citation type="submission" date="2016-02" db="EMBL/GenBank/DDBJ databases">
        <title>Secondary metabolites in Legionella.</title>
        <authorList>
            <person name="Tobias N.J."/>
            <person name="Bode H.B."/>
        </authorList>
    </citation>
    <scope>NUCLEOTIDE SEQUENCE [LARGE SCALE GENOMIC DNA]</scope>
    <source>
        <strain evidence="3 4">DSM 19216</strain>
    </source>
</reference>
<evidence type="ECO:0000313" key="4">
    <source>
        <dbReference type="Proteomes" id="UP000095229"/>
    </source>
</evidence>
<dbReference type="EC" id="2.3.1.266" evidence="1"/>
<name>A0A1E5JVD7_9GAMM</name>
<keyword evidence="4" id="KW-1185">Reference proteome</keyword>
<comment type="subcellular location">
    <subcellularLocation>
        <location evidence="1">Cytoplasm</location>
    </subcellularLocation>
</comment>
<dbReference type="InterPro" id="IPR016181">
    <property type="entry name" value="Acyl_CoA_acyltransferase"/>
</dbReference>
<comment type="caution">
    <text evidence="3">The sequence shown here is derived from an EMBL/GenBank/DDBJ whole genome shotgun (WGS) entry which is preliminary data.</text>
</comment>
<evidence type="ECO:0000259" key="2">
    <source>
        <dbReference type="PROSITE" id="PS51186"/>
    </source>
</evidence>
<dbReference type="PROSITE" id="PS51186">
    <property type="entry name" value="GNAT"/>
    <property type="match status" value="1"/>
</dbReference>
<dbReference type="CDD" id="cd04301">
    <property type="entry name" value="NAT_SF"/>
    <property type="match status" value="1"/>
</dbReference>
<comment type="catalytic activity">
    <reaction evidence="1">
        <text>N-terminal L-alanyl-[ribosomal protein bS18] + acetyl-CoA = N-terminal N(alpha)-acetyl-L-alanyl-[ribosomal protein bS18] + CoA + H(+)</text>
        <dbReference type="Rhea" id="RHEA:43756"/>
        <dbReference type="Rhea" id="RHEA-COMP:10676"/>
        <dbReference type="Rhea" id="RHEA-COMP:10677"/>
        <dbReference type="ChEBI" id="CHEBI:15378"/>
        <dbReference type="ChEBI" id="CHEBI:57287"/>
        <dbReference type="ChEBI" id="CHEBI:57288"/>
        <dbReference type="ChEBI" id="CHEBI:64718"/>
        <dbReference type="ChEBI" id="CHEBI:83683"/>
        <dbReference type="EC" id="2.3.1.266"/>
    </reaction>
</comment>
<dbReference type="EMBL" id="LSOG01000014">
    <property type="protein sequence ID" value="OEH48504.1"/>
    <property type="molecule type" value="Genomic_DNA"/>
</dbReference>
<dbReference type="NCBIfam" id="TIGR01575">
    <property type="entry name" value="rimI"/>
    <property type="match status" value="1"/>
</dbReference>
<dbReference type="Proteomes" id="UP000095229">
    <property type="component" value="Unassembled WGS sequence"/>
</dbReference>
<feature type="domain" description="N-acetyltransferase" evidence="2">
    <location>
        <begin position="3"/>
        <end position="153"/>
    </location>
</feature>
<dbReference type="GO" id="GO:0005737">
    <property type="term" value="C:cytoplasm"/>
    <property type="evidence" value="ECO:0007669"/>
    <property type="project" value="UniProtKB-SubCell"/>
</dbReference>
<dbReference type="Pfam" id="PF00583">
    <property type="entry name" value="Acetyltransf_1"/>
    <property type="match status" value="1"/>
</dbReference>
<protein>
    <recommendedName>
        <fullName evidence="1">[Ribosomal protein bS18]-alanine N-acetyltransferase</fullName>
        <ecNumber evidence="1">2.3.1.266</ecNumber>
    </recommendedName>
</protein>
<dbReference type="SUPFAM" id="SSF55729">
    <property type="entry name" value="Acyl-CoA N-acyltransferases (Nat)"/>
    <property type="match status" value="1"/>
</dbReference>
<dbReference type="RefSeq" id="WP_058518283.1">
    <property type="nucleotide sequence ID" value="NZ_CAAAIE010000003.1"/>
</dbReference>
<dbReference type="AlphaFoldDB" id="A0A1E5JVD7"/>
<dbReference type="InterPro" id="IPR000182">
    <property type="entry name" value="GNAT_dom"/>
</dbReference>
<dbReference type="STRING" id="45071.Lpar_2528"/>
<evidence type="ECO:0000313" key="3">
    <source>
        <dbReference type="EMBL" id="OEH48504.1"/>
    </source>
</evidence>
<organism evidence="3 4">
    <name type="scientific">Legionella parisiensis</name>
    <dbReference type="NCBI Taxonomy" id="45071"/>
    <lineage>
        <taxon>Bacteria</taxon>
        <taxon>Pseudomonadati</taxon>
        <taxon>Pseudomonadota</taxon>
        <taxon>Gammaproteobacteria</taxon>
        <taxon>Legionellales</taxon>
        <taxon>Legionellaceae</taxon>
        <taxon>Legionella</taxon>
    </lineage>
</organism>
<dbReference type="Gene3D" id="3.40.630.30">
    <property type="match status" value="1"/>
</dbReference>
<dbReference type="PATRIC" id="fig|45071.6.peg.2716"/>
<keyword evidence="3" id="KW-0808">Transferase</keyword>
<dbReference type="PANTHER" id="PTHR43617:SF35">
    <property type="entry name" value="[RIBOSOMAL PROTEIN BS18]-ALANINE N-ACETYLTRANSFERASE"/>
    <property type="match status" value="1"/>
</dbReference>
<dbReference type="GO" id="GO:0008999">
    <property type="term" value="F:protein-N-terminal-alanine acetyltransferase activity"/>
    <property type="evidence" value="ECO:0007669"/>
    <property type="project" value="UniProtKB-EC"/>
</dbReference>
<gene>
    <name evidence="3" type="primary">mshD_1</name>
    <name evidence="3" type="ORF">lpari_00453</name>
</gene>
<dbReference type="InterPro" id="IPR006464">
    <property type="entry name" value="AcTrfase_RimI/Ard1"/>
</dbReference>
<dbReference type="OrthoDB" id="9796919at2"/>
<dbReference type="PANTHER" id="PTHR43617">
    <property type="entry name" value="L-AMINO ACID N-ACETYLTRANSFERASE"/>
    <property type="match status" value="1"/>
</dbReference>
<accession>A0A1E5JVD7</accession>
<proteinExistence type="inferred from homology"/>
<comment type="similarity">
    <text evidence="1">Belongs to the acetyltransferase family. RimI subfamily.</text>
</comment>
<evidence type="ECO:0000256" key="1">
    <source>
        <dbReference type="RuleBase" id="RU363094"/>
    </source>
</evidence>
<sequence>MTLNIRRMAESDIDTVYAIEKEVHIAPWDRDILRDCVRVGYDCRVFEVNIKNSLIICGYIISRPSNNCCHILNFCIAKPFQSQGYGRQFLQQVLTSLNASQYIDHVILEVRPSNQAALHLYHSVGFKQIEIKPAYYVEDNNIEDAIVLKKILSA</sequence>
<comment type="function">
    <text evidence="1">Acetylates the N-terminal alanine of ribosomal protein bS18.</text>
</comment>